<comment type="caution">
    <text evidence="1">The sequence shown here is derived from an EMBL/GenBank/DDBJ whole genome shotgun (WGS) entry which is preliminary data.</text>
</comment>
<evidence type="ECO:0000313" key="1">
    <source>
        <dbReference type="EMBL" id="MBC9785911.1"/>
    </source>
</evidence>
<dbReference type="InterPro" id="IPR036388">
    <property type="entry name" value="WH-like_DNA-bd_sf"/>
</dbReference>
<keyword evidence="2" id="KW-1185">Reference proteome</keyword>
<protein>
    <submittedName>
        <fullName evidence="1">Helix-turn-helix domain-containing protein</fullName>
    </submittedName>
</protein>
<reference evidence="1 2" key="1">
    <citation type="submission" date="2020-07" db="EMBL/GenBank/DDBJ databases">
        <title>Draft whole-genome sequence of Heliobacterium chlorum DSM 3682, type strain.</title>
        <authorList>
            <person name="Kyndt J.A."/>
            <person name="Meyer T.E."/>
            <person name="Imhoff J.F."/>
        </authorList>
    </citation>
    <scope>NUCLEOTIDE SEQUENCE [LARGE SCALE GENOMIC DNA]</scope>
    <source>
        <strain evidence="1 2">DSM 3682</strain>
    </source>
</reference>
<sequence length="323" mass="36732">MEKSNTLQPKPEMVGFRVLKTAITSELIANLGPERWMLLCIIAAHMDGNGECFPSQKTLAILTNKTQCTISRWVKSLLEFQWNGEPILLREMRKPPNSMVEYSHYKIMPAAQVIASPIAEVHTPLSETNMPHAQVHNPPAEMNVPHAEVHNPLSKMNITHAQVHDPIHPVYTKNNGIYDPPVIYCNNDINGNTVESTVDETTNEEPTEDPMTAQDVIQYFCDRYREKYNANYSPNWARDMKLVKTKLIGQYSPEQLRQIVDISVEMYEKWGTLSKFPRPSIAALTSWMPEKALAMAQQREARMNIPEHGGRTGDELLALLDRI</sequence>
<evidence type="ECO:0000313" key="2">
    <source>
        <dbReference type="Proteomes" id="UP000617402"/>
    </source>
</evidence>
<gene>
    <name evidence="1" type="ORF">H1S01_15605</name>
</gene>
<dbReference type="Proteomes" id="UP000617402">
    <property type="component" value="Unassembled WGS sequence"/>
</dbReference>
<organism evidence="1 2">
    <name type="scientific">Heliobacterium chlorum</name>
    <dbReference type="NCBI Taxonomy" id="2698"/>
    <lineage>
        <taxon>Bacteria</taxon>
        <taxon>Bacillati</taxon>
        <taxon>Bacillota</taxon>
        <taxon>Clostridia</taxon>
        <taxon>Eubacteriales</taxon>
        <taxon>Heliobacteriaceae</taxon>
        <taxon>Heliobacterium</taxon>
    </lineage>
</organism>
<dbReference type="Pfam" id="PF13730">
    <property type="entry name" value="HTH_36"/>
    <property type="match status" value="1"/>
</dbReference>
<dbReference type="EMBL" id="JACVHF010000021">
    <property type="protein sequence ID" value="MBC9785911.1"/>
    <property type="molecule type" value="Genomic_DNA"/>
</dbReference>
<proteinExistence type="predicted"/>
<dbReference type="RefSeq" id="WP_188041345.1">
    <property type="nucleotide sequence ID" value="NZ_JACVHF010000021.1"/>
</dbReference>
<dbReference type="Gene3D" id="1.10.10.10">
    <property type="entry name" value="Winged helix-like DNA-binding domain superfamily/Winged helix DNA-binding domain"/>
    <property type="match status" value="1"/>
</dbReference>
<accession>A0ABR7T5H8</accession>
<name>A0ABR7T5H8_HELCL</name>